<dbReference type="Gene3D" id="1.10.10.2830">
    <property type="match status" value="1"/>
</dbReference>
<keyword evidence="5" id="KW-1185">Reference proteome</keyword>
<evidence type="ECO:0000313" key="5">
    <source>
        <dbReference type="Proteomes" id="UP001210261"/>
    </source>
</evidence>
<dbReference type="SUPFAM" id="SSF109709">
    <property type="entry name" value="KorB DNA-binding domain-like"/>
    <property type="match status" value="1"/>
</dbReference>
<dbReference type="Pfam" id="PF17762">
    <property type="entry name" value="HTH_ParB"/>
    <property type="match status" value="1"/>
</dbReference>
<dbReference type="Proteomes" id="UP001210261">
    <property type="component" value="Unassembled WGS sequence"/>
</dbReference>
<dbReference type="RefSeq" id="WP_271020895.1">
    <property type="nucleotide sequence ID" value="NZ_JAQHXR010000001.1"/>
</dbReference>
<accession>A0ABT4VD26</accession>
<evidence type="ECO:0000256" key="2">
    <source>
        <dbReference type="ARBA" id="ARBA00022829"/>
    </source>
</evidence>
<dbReference type="InterPro" id="IPR036086">
    <property type="entry name" value="ParB/Sulfiredoxin_sf"/>
</dbReference>
<dbReference type="Pfam" id="PF02195">
    <property type="entry name" value="ParB_N"/>
    <property type="match status" value="1"/>
</dbReference>
<dbReference type="SUPFAM" id="SSF110849">
    <property type="entry name" value="ParB/Sulfiredoxin"/>
    <property type="match status" value="1"/>
</dbReference>
<protein>
    <submittedName>
        <fullName evidence="4">ParB/RepB/Spo0J family partition protein</fullName>
    </submittedName>
</protein>
<dbReference type="InterPro" id="IPR041468">
    <property type="entry name" value="HTH_ParB/Spo0J"/>
</dbReference>
<evidence type="ECO:0000256" key="1">
    <source>
        <dbReference type="ARBA" id="ARBA00006295"/>
    </source>
</evidence>
<name>A0ABT4VD26_9HELI</name>
<dbReference type="EMBL" id="JAQHXR010000001">
    <property type="protein sequence ID" value="MDA3968612.1"/>
    <property type="molecule type" value="Genomic_DNA"/>
</dbReference>
<evidence type="ECO:0000259" key="3">
    <source>
        <dbReference type="SMART" id="SM00470"/>
    </source>
</evidence>
<dbReference type="SMART" id="SM00470">
    <property type="entry name" value="ParB"/>
    <property type="match status" value="1"/>
</dbReference>
<reference evidence="4 5" key="1">
    <citation type="submission" date="2023-01" db="EMBL/GenBank/DDBJ databases">
        <title>Description of Helicobacter ibis sp. nov. isolated from faecal droppings of black-faced ibis (Theristicus melanopis).</title>
        <authorList>
            <person name="Lopez-Cantillo M."/>
            <person name="Vidal-Veuthey B."/>
            <person name="Mella A."/>
            <person name="De La Haba R."/>
            <person name="Collado L."/>
        </authorList>
    </citation>
    <scope>NUCLEOTIDE SEQUENCE [LARGE SCALE GENOMIC DNA]</scope>
    <source>
        <strain evidence="4 5">A82</strain>
    </source>
</reference>
<evidence type="ECO:0000313" key="4">
    <source>
        <dbReference type="EMBL" id="MDA3968612.1"/>
    </source>
</evidence>
<feature type="domain" description="ParB-like N-terminal" evidence="3">
    <location>
        <begin position="33"/>
        <end position="125"/>
    </location>
</feature>
<comment type="similarity">
    <text evidence="1">Belongs to the ParB family.</text>
</comment>
<dbReference type="CDD" id="cd16393">
    <property type="entry name" value="SPO0J_N"/>
    <property type="match status" value="1"/>
</dbReference>
<dbReference type="PANTHER" id="PTHR33375:SF1">
    <property type="entry name" value="CHROMOSOME-PARTITIONING PROTEIN PARB-RELATED"/>
    <property type="match status" value="1"/>
</dbReference>
<dbReference type="InterPro" id="IPR004437">
    <property type="entry name" value="ParB/RepB/Spo0J"/>
</dbReference>
<dbReference type="PANTHER" id="PTHR33375">
    <property type="entry name" value="CHROMOSOME-PARTITIONING PROTEIN PARB-RELATED"/>
    <property type="match status" value="1"/>
</dbReference>
<proteinExistence type="inferred from homology"/>
<comment type="caution">
    <text evidence="4">The sequence shown here is derived from an EMBL/GenBank/DDBJ whole genome shotgun (WGS) entry which is preliminary data.</text>
</comment>
<dbReference type="InterPro" id="IPR050336">
    <property type="entry name" value="Chromosome_partition/occlusion"/>
</dbReference>
<dbReference type="NCBIfam" id="TIGR00180">
    <property type="entry name" value="parB_part"/>
    <property type="match status" value="1"/>
</dbReference>
<organism evidence="4 5">
    <name type="scientific">Helicobacter ibis</name>
    <dbReference type="NCBI Taxonomy" id="2962633"/>
    <lineage>
        <taxon>Bacteria</taxon>
        <taxon>Pseudomonadati</taxon>
        <taxon>Campylobacterota</taxon>
        <taxon>Epsilonproteobacteria</taxon>
        <taxon>Campylobacterales</taxon>
        <taxon>Helicobacteraceae</taxon>
        <taxon>Helicobacter</taxon>
    </lineage>
</organism>
<gene>
    <name evidence="4" type="ORF">PF021_02860</name>
</gene>
<keyword evidence="2" id="KW-0159">Chromosome partition</keyword>
<dbReference type="InterPro" id="IPR003115">
    <property type="entry name" value="ParB_N"/>
</dbReference>
<sequence length="287" mass="32802">MAKKNLGRGLGDLLGEIEEAYQKDLNDSSGLVIEIDIDKIKPNPFQPRKVFDDNSLLELSNSIIEHGLLQPVLVYEDSKNPNFYYLIAGERRLKASKIANKDSIKAIIVDIQENKIRELALIENIQRENLNPIDLAHSYQELISDYNITHDELATRLAKSRTQITNTMRLLNLNKKIQDYIVEGKITQGHAKILVTLDEKEQLKVADSVVGQKLSVHECEKLVRDIKNGHNKKGNTTNKIKNDNSKIVKICEKLCDANIKASHKNNKIIVEFRNDDEIEKFNKMFIF</sequence>
<dbReference type="Gene3D" id="3.90.1530.30">
    <property type="match status" value="1"/>
</dbReference>